<protein>
    <submittedName>
        <fullName evidence="8">Putative Formate dehydrogenase subunit beta</fullName>
    </submittedName>
</protein>
<dbReference type="CDD" id="cd10559">
    <property type="entry name" value="W-FDH"/>
    <property type="match status" value="1"/>
</dbReference>
<keyword evidence="5" id="KW-0408">Iron</keyword>
<reference evidence="8 9" key="1">
    <citation type="journal article" date="2013" name="J. Bacteriol.">
        <title>Roles of HynAB and Ech, the only two hydrogenases found in the model sulfate reducer Desulfovibrio gigas.</title>
        <authorList>
            <person name="Morais-Silva F.O."/>
            <person name="Santos C.I."/>
            <person name="Rodrigues R."/>
            <person name="Pereira I.A."/>
            <person name="Rodrigues-Pousada C."/>
        </authorList>
    </citation>
    <scope>NUCLEOTIDE SEQUENCE [LARGE SCALE GENOMIC DNA]</scope>
    <source>
        <strain evidence="9">ATCC 19364 / DSM 1382 / NCIMB 9332 / VKM B-1759</strain>
    </source>
</reference>
<dbReference type="PANTHER" id="PTHR43545">
    <property type="entry name" value="FORMATE DEHYDROGENASE, NITRATE-INDUCIBLE, IRON-SULFUR SUBUNIT"/>
    <property type="match status" value="1"/>
</dbReference>
<sequence>MSKGFFVDTTRCTACRGCQVACKQWHGNPATPTENTGFHQNPPDFNFHTYKLVRMHEQEIDGRIDWLFFPDQCRHCIAPPCKATADMEDESAIIHDDATGCVLFTPKTKDLEDYESVISACPYDVPRKVAESNQMAKCDMCIDRITNGLRPACVTSCPTGAMNFGDLKEMQAMAKARLAEIQKAYPNAKLCDPDDVRVIFLVAHDPKLYHEYAVADAQAPRQMTRKSLLAELVRPLRRSGSRLFG</sequence>
<dbReference type="GO" id="GO:0046872">
    <property type="term" value="F:metal ion binding"/>
    <property type="evidence" value="ECO:0007669"/>
    <property type="project" value="UniProtKB-KW"/>
</dbReference>
<dbReference type="PANTHER" id="PTHR43545:SF4">
    <property type="entry name" value="IRON-SULFUR PROTEIN"/>
    <property type="match status" value="1"/>
</dbReference>
<organism evidence="8 9">
    <name type="scientific">Megalodesulfovibrio gigas (strain ATCC 19364 / DSM 1382 / NCIMB 9332 / VKM B-1759)</name>
    <name type="common">Desulfovibrio gigas</name>
    <dbReference type="NCBI Taxonomy" id="1121448"/>
    <lineage>
        <taxon>Bacteria</taxon>
        <taxon>Pseudomonadati</taxon>
        <taxon>Thermodesulfobacteriota</taxon>
        <taxon>Desulfovibrionia</taxon>
        <taxon>Desulfovibrionales</taxon>
        <taxon>Desulfovibrionaceae</taxon>
        <taxon>Megalodesulfovibrio</taxon>
    </lineage>
</organism>
<evidence type="ECO:0000313" key="9">
    <source>
        <dbReference type="Proteomes" id="UP000016587"/>
    </source>
</evidence>
<dbReference type="Pfam" id="PF13247">
    <property type="entry name" value="Fer4_11"/>
    <property type="match status" value="1"/>
</dbReference>
<evidence type="ECO:0000256" key="1">
    <source>
        <dbReference type="ARBA" id="ARBA00004196"/>
    </source>
</evidence>
<evidence type="ECO:0000259" key="7">
    <source>
        <dbReference type="Pfam" id="PF13247"/>
    </source>
</evidence>
<dbReference type="RefSeq" id="WP_021760007.1">
    <property type="nucleotide sequence ID" value="NC_022444.1"/>
</dbReference>
<dbReference type="SUPFAM" id="SSF54862">
    <property type="entry name" value="4Fe-4S ferredoxins"/>
    <property type="match status" value="1"/>
</dbReference>
<evidence type="ECO:0000256" key="2">
    <source>
        <dbReference type="ARBA" id="ARBA00022485"/>
    </source>
</evidence>
<dbReference type="Proteomes" id="UP000016587">
    <property type="component" value="Chromosome"/>
</dbReference>
<evidence type="ECO:0000256" key="4">
    <source>
        <dbReference type="ARBA" id="ARBA00022737"/>
    </source>
</evidence>
<keyword evidence="9" id="KW-1185">Reference proteome</keyword>
<dbReference type="KEGG" id="dgg:DGI_1364"/>
<keyword evidence="6" id="KW-0411">Iron-sulfur</keyword>
<dbReference type="GO" id="GO:0015944">
    <property type="term" value="P:formate oxidation"/>
    <property type="evidence" value="ECO:0007669"/>
    <property type="project" value="InterPro"/>
</dbReference>
<dbReference type="HOGENOM" id="CLU_043374_0_3_7"/>
<dbReference type="PIRSF" id="PIRSF036298">
    <property type="entry name" value="FDH_4Fe4S"/>
    <property type="match status" value="1"/>
</dbReference>
<dbReference type="GO" id="GO:0045333">
    <property type="term" value="P:cellular respiration"/>
    <property type="evidence" value="ECO:0007669"/>
    <property type="project" value="InterPro"/>
</dbReference>
<proteinExistence type="predicted"/>
<dbReference type="eggNOG" id="COG0437">
    <property type="taxonomic scope" value="Bacteria"/>
</dbReference>
<dbReference type="InterPro" id="IPR051555">
    <property type="entry name" value="FDH_Electron_Transfer_Unit"/>
</dbReference>
<dbReference type="OrthoDB" id="9789030at2"/>
<dbReference type="PATRIC" id="fig|1121448.10.peg.1359"/>
<keyword evidence="3" id="KW-0479">Metal-binding</keyword>
<dbReference type="InterPro" id="IPR014603">
    <property type="entry name" value="Formate_DH_Fe-S_su"/>
</dbReference>
<dbReference type="AlphaFoldDB" id="T2GAR2"/>
<evidence type="ECO:0000256" key="6">
    <source>
        <dbReference type="ARBA" id="ARBA00023014"/>
    </source>
</evidence>
<evidence type="ECO:0000256" key="3">
    <source>
        <dbReference type="ARBA" id="ARBA00022723"/>
    </source>
</evidence>
<reference evidence="9" key="2">
    <citation type="submission" date="2013-07" db="EMBL/GenBank/DDBJ databases">
        <authorList>
            <person name="Morais-Silva F.O."/>
            <person name="Rezende A.M."/>
            <person name="Pimentel C."/>
            <person name="Resende D.M."/>
            <person name="Santos C.I."/>
            <person name="Clemente C."/>
            <person name="de Oliveira L.M."/>
            <person name="da Silva S.M."/>
            <person name="Costa D.A."/>
            <person name="Varela-Raposo A."/>
            <person name="Horacio E.C.A."/>
            <person name="Matos M."/>
            <person name="Flores O."/>
            <person name="Ruiz J.C."/>
            <person name="Rodrigues-Pousada C."/>
        </authorList>
    </citation>
    <scope>NUCLEOTIDE SEQUENCE [LARGE SCALE GENOMIC DNA]</scope>
    <source>
        <strain evidence="9">ATCC 19364 / DSM 1382 / NCIMB 9332 / VKM B-1759</strain>
    </source>
</reference>
<dbReference type="GO" id="GO:0051539">
    <property type="term" value="F:4 iron, 4 sulfur cluster binding"/>
    <property type="evidence" value="ECO:0007669"/>
    <property type="project" value="UniProtKB-KW"/>
</dbReference>
<keyword evidence="2" id="KW-0004">4Fe-4S</keyword>
<dbReference type="GO" id="GO:0030313">
    <property type="term" value="C:cell envelope"/>
    <property type="evidence" value="ECO:0007669"/>
    <property type="project" value="UniProtKB-SubCell"/>
</dbReference>
<keyword evidence="4" id="KW-0677">Repeat</keyword>
<accession>T2GAR2</accession>
<feature type="domain" description="4Fe-4S ferredoxin-type" evidence="7">
    <location>
        <begin position="65"/>
        <end position="166"/>
    </location>
</feature>
<evidence type="ECO:0000313" key="8">
    <source>
        <dbReference type="EMBL" id="AGW13211.1"/>
    </source>
</evidence>
<comment type="subcellular location">
    <subcellularLocation>
        <location evidence="1">Cell envelope</location>
    </subcellularLocation>
</comment>
<evidence type="ECO:0000256" key="5">
    <source>
        <dbReference type="ARBA" id="ARBA00023004"/>
    </source>
</evidence>
<dbReference type="Gene3D" id="3.30.70.20">
    <property type="match status" value="2"/>
</dbReference>
<dbReference type="EMBL" id="CP006585">
    <property type="protein sequence ID" value="AGW13211.1"/>
    <property type="molecule type" value="Genomic_DNA"/>
</dbReference>
<name>T2GAR2_MEGG1</name>
<gene>
    <name evidence="8" type="primary">fdhB</name>
    <name evidence="8" type="ORF">DGI_1364</name>
</gene>
<dbReference type="InterPro" id="IPR017896">
    <property type="entry name" value="4Fe4S_Fe-S-bd"/>
</dbReference>